<feature type="region of interest" description="Disordered" evidence="1">
    <location>
        <begin position="1"/>
        <end position="104"/>
    </location>
</feature>
<accession>A0A5J4T8H7</accession>
<feature type="non-terminal residue" evidence="2">
    <location>
        <position position="1"/>
    </location>
</feature>
<comment type="caution">
    <text evidence="2">The sequence shown here is derived from an EMBL/GenBank/DDBJ whole genome shotgun (WGS) entry which is preliminary data.</text>
</comment>
<proteinExistence type="predicted"/>
<evidence type="ECO:0000313" key="2">
    <source>
        <dbReference type="EMBL" id="KAA6354011.1"/>
    </source>
</evidence>
<feature type="compositionally biased region" description="Basic and acidic residues" evidence="1">
    <location>
        <begin position="1"/>
        <end position="19"/>
    </location>
</feature>
<evidence type="ECO:0000256" key="1">
    <source>
        <dbReference type="SAM" id="MobiDB-lite"/>
    </source>
</evidence>
<feature type="compositionally biased region" description="Polar residues" evidence="1">
    <location>
        <begin position="20"/>
        <end position="45"/>
    </location>
</feature>
<sequence length="213" mass="24002">QKDLKQKTDDLSKKKENIKETTAQIKSKVKQSALSATQATTGTADKQSKKKTAVIGEQDGIDDEQQKEEERIRLQAEEQQSLLDQIAADKEAEEDQNAEEDDQFPRLKIRGKIKGVRNINQSKQSMNKPTLRIKQRTYIPDIIITLSLPKVSNEEQIAQKKLELVIQIADLANLNQQQQVTGSTQGSVNGEQQRIFDPIQVFSPTITFTADEN</sequence>
<organism evidence="2 3">
    <name type="scientific">Streblomastix strix</name>
    <dbReference type="NCBI Taxonomy" id="222440"/>
    <lineage>
        <taxon>Eukaryota</taxon>
        <taxon>Metamonada</taxon>
        <taxon>Preaxostyla</taxon>
        <taxon>Oxymonadida</taxon>
        <taxon>Streblomastigidae</taxon>
        <taxon>Streblomastix</taxon>
    </lineage>
</organism>
<dbReference type="EMBL" id="SNRW01037057">
    <property type="protein sequence ID" value="KAA6354011.1"/>
    <property type="molecule type" value="Genomic_DNA"/>
</dbReference>
<feature type="compositionally biased region" description="Acidic residues" evidence="1">
    <location>
        <begin position="91"/>
        <end position="102"/>
    </location>
</feature>
<gene>
    <name evidence="2" type="ORF">EZS28_050462</name>
</gene>
<dbReference type="AlphaFoldDB" id="A0A5J4T8H7"/>
<protein>
    <submittedName>
        <fullName evidence="2">Uncharacterized protein</fullName>
    </submittedName>
</protein>
<evidence type="ECO:0000313" key="3">
    <source>
        <dbReference type="Proteomes" id="UP000324800"/>
    </source>
</evidence>
<dbReference type="Proteomes" id="UP000324800">
    <property type="component" value="Unassembled WGS sequence"/>
</dbReference>
<feature type="non-terminal residue" evidence="2">
    <location>
        <position position="213"/>
    </location>
</feature>
<reference evidence="2 3" key="1">
    <citation type="submission" date="2019-03" db="EMBL/GenBank/DDBJ databases">
        <title>Single cell metagenomics reveals metabolic interactions within the superorganism composed of flagellate Streblomastix strix and complex community of Bacteroidetes bacteria on its surface.</title>
        <authorList>
            <person name="Treitli S.C."/>
            <person name="Kolisko M."/>
            <person name="Husnik F."/>
            <person name="Keeling P."/>
            <person name="Hampl V."/>
        </authorList>
    </citation>
    <scope>NUCLEOTIDE SEQUENCE [LARGE SCALE GENOMIC DNA]</scope>
    <source>
        <strain evidence="2">ST1C</strain>
    </source>
</reference>
<name>A0A5J4T8H7_9EUKA</name>